<feature type="domain" description="Type II secretion system protein GspF" evidence="8">
    <location>
        <begin position="223"/>
        <end position="340"/>
    </location>
</feature>
<evidence type="ECO:0000313" key="9">
    <source>
        <dbReference type="EMBL" id="RCK07818.1"/>
    </source>
</evidence>
<organism evidence="9 10">
    <name type="scientific">Thalassospira xianhensis MCCC 1A02616</name>
    <dbReference type="NCBI Taxonomy" id="1177929"/>
    <lineage>
        <taxon>Bacteria</taxon>
        <taxon>Pseudomonadati</taxon>
        <taxon>Pseudomonadota</taxon>
        <taxon>Alphaproteobacteria</taxon>
        <taxon>Rhodospirillales</taxon>
        <taxon>Thalassospiraceae</taxon>
        <taxon>Thalassospira</taxon>
    </lineage>
</organism>
<dbReference type="EMBL" id="JPWA01000001">
    <property type="protein sequence ID" value="RCK07818.1"/>
    <property type="molecule type" value="Genomic_DNA"/>
</dbReference>
<comment type="similarity">
    <text evidence="2">Belongs to the GSP F family.</text>
</comment>
<keyword evidence="5 7" id="KW-1133">Transmembrane helix</keyword>
<dbReference type="PANTHER" id="PTHR30012">
    <property type="entry name" value="GENERAL SECRETION PATHWAY PROTEIN"/>
    <property type="match status" value="1"/>
</dbReference>
<keyword evidence="3" id="KW-1003">Cell membrane</keyword>
<proteinExistence type="inferred from homology"/>
<dbReference type="PANTHER" id="PTHR30012:SF0">
    <property type="entry name" value="TYPE II SECRETION SYSTEM PROTEIN F-RELATED"/>
    <property type="match status" value="1"/>
</dbReference>
<evidence type="ECO:0000256" key="6">
    <source>
        <dbReference type="ARBA" id="ARBA00023136"/>
    </source>
</evidence>
<feature type="transmembrane region" description="Helical" evidence="7">
    <location>
        <begin position="125"/>
        <end position="147"/>
    </location>
</feature>
<evidence type="ECO:0000313" key="10">
    <source>
        <dbReference type="Proteomes" id="UP000252419"/>
    </source>
</evidence>
<dbReference type="AlphaFoldDB" id="A0A367UHY1"/>
<feature type="domain" description="Type II secretion system protein GspF" evidence="8">
    <location>
        <begin position="24"/>
        <end position="148"/>
    </location>
</feature>
<evidence type="ECO:0000256" key="5">
    <source>
        <dbReference type="ARBA" id="ARBA00022989"/>
    </source>
</evidence>
<gene>
    <name evidence="9" type="ORF">TH5_01905</name>
</gene>
<comment type="subcellular location">
    <subcellularLocation>
        <location evidence="1">Cell membrane</location>
        <topology evidence="1">Multi-pass membrane protein</topology>
    </subcellularLocation>
</comment>
<dbReference type="InterPro" id="IPR018076">
    <property type="entry name" value="T2SS_GspF_dom"/>
</dbReference>
<evidence type="ECO:0000256" key="2">
    <source>
        <dbReference type="ARBA" id="ARBA00005745"/>
    </source>
</evidence>
<feature type="transmembrane region" description="Helical" evidence="7">
    <location>
        <begin position="176"/>
        <end position="195"/>
    </location>
</feature>
<keyword evidence="4 7" id="KW-0812">Transmembrane</keyword>
<feature type="transmembrane region" description="Helical" evidence="7">
    <location>
        <begin position="326"/>
        <end position="346"/>
    </location>
</feature>
<protein>
    <recommendedName>
        <fullName evidence="8">Type II secretion system protein GspF domain-containing protein</fullName>
    </recommendedName>
</protein>
<evidence type="ECO:0000256" key="4">
    <source>
        <dbReference type="ARBA" id="ARBA00022692"/>
    </source>
</evidence>
<dbReference type="RefSeq" id="WP_167443437.1">
    <property type="nucleotide sequence ID" value="NZ_JPWA01000001.1"/>
</dbReference>
<keyword evidence="10" id="KW-1185">Reference proteome</keyword>
<evidence type="ECO:0000256" key="1">
    <source>
        <dbReference type="ARBA" id="ARBA00004651"/>
    </source>
</evidence>
<evidence type="ECO:0000259" key="8">
    <source>
        <dbReference type="Pfam" id="PF00482"/>
    </source>
</evidence>
<keyword evidence="6 7" id="KW-0472">Membrane</keyword>
<dbReference type="Pfam" id="PF00482">
    <property type="entry name" value="T2SSF"/>
    <property type="match status" value="2"/>
</dbReference>
<name>A0A367UHY1_9PROT</name>
<reference evidence="9 10" key="1">
    <citation type="submission" date="2014-07" db="EMBL/GenBank/DDBJ databases">
        <title>Draft genome sequence of Thalassospira xianhensis P-4 (MCCC 1A02616).</title>
        <authorList>
            <person name="Lai Q."/>
            <person name="Shao Z."/>
        </authorList>
    </citation>
    <scope>NUCLEOTIDE SEQUENCE [LARGE SCALE GENOMIC DNA]</scope>
    <source>
        <strain evidence="9 10">MCCC 1A02616</strain>
    </source>
</reference>
<dbReference type="Gene3D" id="1.20.81.30">
    <property type="entry name" value="Type II secretion system (T2SS), domain F"/>
    <property type="match status" value="2"/>
</dbReference>
<dbReference type="Proteomes" id="UP000252419">
    <property type="component" value="Unassembled WGS sequence"/>
</dbReference>
<comment type="caution">
    <text evidence="9">The sequence shown here is derived from an EMBL/GenBank/DDBJ whole genome shotgun (WGS) entry which is preliminary data.</text>
</comment>
<dbReference type="GO" id="GO:0005886">
    <property type="term" value="C:plasma membrane"/>
    <property type="evidence" value="ECO:0007669"/>
    <property type="project" value="UniProtKB-SubCell"/>
</dbReference>
<dbReference type="InterPro" id="IPR042094">
    <property type="entry name" value="T2SS_GspF_sf"/>
</dbReference>
<evidence type="ECO:0000256" key="3">
    <source>
        <dbReference type="ARBA" id="ARBA00022475"/>
    </source>
</evidence>
<accession>A0A367UHY1</accession>
<sequence length="351" mass="39250">MNLDNLNRSFSKLQFGGKQRIRVYRKLVSYLTNGVDLIKALKIMWQHASDDGRRPDHPTAIAVLEWLTAIENGKPLSTAFGSWIPDTDRVVISAGEAGNLPQALENAVFIAEGGKRIKSTIYGGIAYPILLSTIAIGFMAMFGLQIIPAFDEVVPKEQWTGLASYMALMADFVNGWMFPLLGAFIGFMMTILFTLPRWTGKLRVKFDKYPPWSIYRLLSGTGFMLSVSALVKAGVQIPEILRILQKGANPWFFERMSSTLRYVSAGKNLGEALYATGYGYPDMETVRDLRSFSELENFDDMLEKLGREWLNESVEKITKQMNVLRNLSIVFLGAVFGLISGGIFALQQQVT</sequence>
<evidence type="ECO:0000256" key="7">
    <source>
        <dbReference type="SAM" id="Phobius"/>
    </source>
</evidence>
<dbReference type="InterPro" id="IPR003004">
    <property type="entry name" value="GspF/PilC"/>
</dbReference>